<proteinExistence type="predicted"/>
<dbReference type="AlphaFoldDB" id="A0A813IPA9"/>
<feature type="region of interest" description="Disordered" evidence="1">
    <location>
        <begin position="1"/>
        <end position="21"/>
    </location>
</feature>
<organism evidence="2 3">
    <name type="scientific">Polarella glacialis</name>
    <name type="common">Dinoflagellate</name>
    <dbReference type="NCBI Taxonomy" id="89957"/>
    <lineage>
        <taxon>Eukaryota</taxon>
        <taxon>Sar</taxon>
        <taxon>Alveolata</taxon>
        <taxon>Dinophyceae</taxon>
        <taxon>Suessiales</taxon>
        <taxon>Suessiaceae</taxon>
        <taxon>Polarella</taxon>
    </lineage>
</organism>
<evidence type="ECO:0000313" key="2">
    <source>
        <dbReference type="EMBL" id="CAE8652609.1"/>
    </source>
</evidence>
<feature type="non-terminal residue" evidence="2">
    <location>
        <position position="1"/>
    </location>
</feature>
<evidence type="ECO:0000313" key="3">
    <source>
        <dbReference type="Proteomes" id="UP000626109"/>
    </source>
</evidence>
<reference evidence="2" key="1">
    <citation type="submission" date="2021-02" db="EMBL/GenBank/DDBJ databases">
        <authorList>
            <person name="Dougan E. K."/>
            <person name="Rhodes N."/>
            <person name="Thang M."/>
            <person name="Chan C."/>
        </authorList>
    </citation>
    <scope>NUCLEOTIDE SEQUENCE</scope>
</reference>
<name>A0A813IPA9_POLGL</name>
<dbReference type="Proteomes" id="UP000626109">
    <property type="component" value="Unassembled WGS sequence"/>
</dbReference>
<dbReference type="EMBL" id="CAJNNW010010961">
    <property type="protein sequence ID" value="CAE8652609.1"/>
    <property type="molecule type" value="Genomic_DNA"/>
</dbReference>
<accession>A0A813IPA9</accession>
<protein>
    <submittedName>
        <fullName evidence="2">Uncharacterized protein</fullName>
    </submittedName>
</protein>
<sequence>SPDTRKSSEEPVEPLTKPLGTWADTQTYTAVRAWIQQEPPMRVLGRELDRSVGRLSPSSPLSSAFDEATGARRDQRGSSVSSASEFFGLRSADPDGEDQRHAALGASKLRPAPMMS</sequence>
<gene>
    <name evidence="2" type="ORF">PGLA2088_LOCUS9828</name>
</gene>
<evidence type="ECO:0000256" key="1">
    <source>
        <dbReference type="SAM" id="MobiDB-lite"/>
    </source>
</evidence>
<feature type="region of interest" description="Disordered" evidence="1">
    <location>
        <begin position="47"/>
        <end position="116"/>
    </location>
</feature>
<comment type="caution">
    <text evidence="2">The sequence shown here is derived from an EMBL/GenBank/DDBJ whole genome shotgun (WGS) entry which is preliminary data.</text>
</comment>